<dbReference type="InterPro" id="IPR013325">
    <property type="entry name" value="RNA_pol_sigma_r2"/>
</dbReference>
<sequence>MQQTLEQAIHTHYTMLLKLAYTYVKNREMAQDIVQDVCEKAVEKEAIFRGEASYKTYLIRMTINRSYDYLRSWKYKQHAIMQSFHIDTPEQRALKKDTQAQLGLAILKLKPIYREIIVLYYYEDFSIPEIALILTIPEGTVKTRLKRAREQLKKKLGGMVLDE</sequence>
<evidence type="ECO:0000256" key="2">
    <source>
        <dbReference type="ARBA" id="ARBA00023015"/>
    </source>
</evidence>
<evidence type="ECO:0000256" key="1">
    <source>
        <dbReference type="ARBA" id="ARBA00010641"/>
    </source>
</evidence>
<gene>
    <name evidence="7" type="ORF">R6U77_17540</name>
</gene>
<evidence type="ECO:0000259" key="5">
    <source>
        <dbReference type="Pfam" id="PF04542"/>
    </source>
</evidence>
<keyword evidence="2" id="KW-0805">Transcription regulation</keyword>
<dbReference type="InterPro" id="IPR036388">
    <property type="entry name" value="WH-like_DNA-bd_sf"/>
</dbReference>
<feature type="domain" description="RNA polymerase sigma factor 70 region 4 type 2" evidence="6">
    <location>
        <begin position="101"/>
        <end position="152"/>
    </location>
</feature>
<dbReference type="SUPFAM" id="SSF88946">
    <property type="entry name" value="Sigma2 domain of RNA polymerase sigma factors"/>
    <property type="match status" value="1"/>
</dbReference>
<evidence type="ECO:0000259" key="6">
    <source>
        <dbReference type="Pfam" id="PF08281"/>
    </source>
</evidence>
<evidence type="ECO:0000256" key="4">
    <source>
        <dbReference type="ARBA" id="ARBA00023163"/>
    </source>
</evidence>
<reference evidence="7 8" key="1">
    <citation type="submission" date="2023-09" db="EMBL/GenBank/DDBJ databases">
        <authorList>
            <person name="Page C.A."/>
            <person name="Perez-Diaz I.M."/>
        </authorList>
    </citation>
    <scope>NUCLEOTIDE SEQUENCE [LARGE SCALE GENOMIC DNA]</scope>
    <source>
        <strain evidence="7 8">Ll15</strain>
    </source>
</reference>
<dbReference type="InterPro" id="IPR013324">
    <property type="entry name" value="RNA_pol_sigma_r3/r4-like"/>
</dbReference>
<organism evidence="7 8">
    <name type="scientific">Lysinibacillus louembei</name>
    <dbReference type="NCBI Taxonomy" id="1470088"/>
    <lineage>
        <taxon>Bacteria</taxon>
        <taxon>Bacillati</taxon>
        <taxon>Bacillota</taxon>
        <taxon>Bacilli</taxon>
        <taxon>Bacillales</taxon>
        <taxon>Bacillaceae</taxon>
        <taxon>Lysinibacillus</taxon>
    </lineage>
</organism>
<dbReference type="NCBIfam" id="TIGR02937">
    <property type="entry name" value="sigma70-ECF"/>
    <property type="match status" value="1"/>
</dbReference>
<dbReference type="Gene3D" id="1.10.10.10">
    <property type="entry name" value="Winged helix-like DNA-binding domain superfamily/Winged helix DNA-binding domain"/>
    <property type="match status" value="1"/>
</dbReference>
<feature type="domain" description="RNA polymerase sigma-70 region 2" evidence="5">
    <location>
        <begin position="9"/>
        <end position="72"/>
    </location>
</feature>
<evidence type="ECO:0000313" key="8">
    <source>
        <dbReference type="Proteomes" id="UP001322664"/>
    </source>
</evidence>
<accession>A0ABZ0RWL4</accession>
<keyword evidence="8" id="KW-1185">Reference proteome</keyword>
<proteinExistence type="inferred from homology"/>
<name>A0ABZ0RWL4_9BACI</name>
<keyword evidence="3" id="KW-0731">Sigma factor</keyword>
<dbReference type="EMBL" id="CP137624">
    <property type="protein sequence ID" value="WPK11671.1"/>
    <property type="molecule type" value="Genomic_DNA"/>
</dbReference>
<protein>
    <submittedName>
        <fullName evidence="7">Sigma-70 family RNA polymerase sigma factor</fullName>
    </submittedName>
</protein>
<comment type="similarity">
    <text evidence="1">Belongs to the sigma-70 factor family. ECF subfamily.</text>
</comment>
<dbReference type="InterPro" id="IPR039425">
    <property type="entry name" value="RNA_pol_sigma-70-like"/>
</dbReference>
<dbReference type="InterPro" id="IPR014284">
    <property type="entry name" value="RNA_pol_sigma-70_dom"/>
</dbReference>
<dbReference type="RefSeq" id="WP_293920984.1">
    <property type="nucleotide sequence ID" value="NZ_CP137624.1"/>
</dbReference>
<dbReference type="SUPFAM" id="SSF88659">
    <property type="entry name" value="Sigma3 and sigma4 domains of RNA polymerase sigma factors"/>
    <property type="match status" value="1"/>
</dbReference>
<evidence type="ECO:0000256" key="3">
    <source>
        <dbReference type="ARBA" id="ARBA00023082"/>
    </source>
</evidence>
<dbReference type="Gene3D" id="1.10.1740.10">
    <property type="match status" value="1"/>
</dbReference>
<evidence type="ECO:0000313" key="7">
    <source>
        <dbReference type="EMBL" id="WPK11671.1"/>
    </source>
</evidence>
<keyword evidence="4" id="KW-0804">Transcription</keyword>
<dbReference type="Pfam" id="PF04542">
    <property type="entry name" value="Sigma70_r2"/>
    <property type="match status" value="1"/>
</dbReference>
<dbReference type="Proteomes" id="UP001322664">
    <property type="component" value="Chromosome"/>
</dbReference>
<dbReference type="PANTHER" id="PTHR43133">
    <property type="entry name" value="RNA POLYMERASE ECF-TYPE SIGMA FACTO"/>
    <property type="match status" value="1"/>
</dbReference>
<dbReference type="CDD" id="cd06171">
    <property type="entry name" value="Sigma70_r4"/>
    <property type="match status" value="1"/>
</dbReference>
<dbReference type="PANTHER" id="PTHR43133:SF60">
    <property type="entry name" value="RNA POLYMERASE SIGMA FACTOR SIGV"/>
    <property type="match status" value="1"/>
</dbReference>
<dbReference type="InterPro" id="IPR007627">
    <property type="entry name" value="RNA_pol_sigma70_r2"/>
</dbReference>
<dbReference type="Pfam" id="PF08281">
    <property type="entry name" value="Sigma70_r4_2"/>
    <property type="match status" value="1"/>
</dbReference>
<dbReference type="InterPro" id="IPR013249">
    <property type="entry name" value="RNA_pol_sigma70_r4_t2"/>
</dbReference>